<dbReference type="InterPro" id="IPR002068">
    <property type="entry name" value="A-crystallin/Hsp20_dom"/>
</dbReference>
<reference evidence="5" key="1">
    <citation type="submission" date="2016-10" db="EMBL/GenBank/DDBJ databases">
        <authorList>
            <person name="Varghese N."/>
            <person name="Submissions S."/>
        </authorList>
    </citation>
    <scope>NUCLEOTIDE SEQUENCE [LARGE SCALE GENOMIC DNA]</scope>
    <source>
        <strain evidence="5">B4,CECT 8067,JCM 17497</strain>
    </source>
</reference>
<dbReference type="Gene3D" id="2.60.40.790">
    <property type="match status" value="1"/>
</dbReference>
<organism evidence="4 5">
    <name type="scientific">Natronorubrum texcoconense</name>
    <dbReference type="NCBI Taxonomy" id="1095776"/>
    <lineage>
        <taxon>Archaea</taxon>
        <taxon>Methanobacteriati</taxon>
        <taxon>Methanobacteriota</taxon>
        <taxon>Stenosarchaea group</taxon>
        <taxon>Halobacteria</taxon>
        <taxon>Halobacteriales</taxon>
        <taxon>Natrialbaceae</taxon>
        <taxon>Natronorubrum</taxon>
    </lineage>
</organism>
<name>A0A1G8T4N9_9EURY</name>
<evidence type="ECO:0000259" key="3">
    <source>
        <dbReference type="PROSITE" id="PS01031"/>
    </source>
</evidence>
<evidence type="ECO:0000313" key="4">
    <source>
        <dbReference type="EMBL" id="SDJ35650.1"/>
    </source>
</evidence>
<dbReference type="OrthoDB" id="261383at2157"/>
<comment type="similarity">
    <text evidence="1 2">Belongs to the small heat shock protein (HSP20) family.</text>
</comment>
<protein>
    <submittedName>
        <fullName evidence="4">Hsp20/alpha crystallin family protein</fullName>
    </submittedName>
</protein>
<evidence type="ECO:0000256" key="1">
    <source>
        <dbReference type="PROSITE-ProRule" id="PRU00285"/>
    </source>
</evidence>
<dbReference type="STRING" id="1095776.SAMN04515672_0294"/>
<dbReference type="RefSeq" id="WP_090302849.1">
    <property type="nucleotide sequence ID" value="NZ_FNFE01000001.1"/>
</dbReference>
<gene>
    <name evidence="4" type="ORF">SAMN04515672_0294</name>
</gene>
<keyword evidence="5" id="KW-1185">Reference proteome</keyword>
<sequence>MSALRDALRDLSDDVFFDLLESEDAYLLVLDVPGVSADSLELSVDDGRISIDAHREKEPEDDYRYLEENRSLFLDVDLPLPADAIETEAEAAVERGVLELTLPKTRDGEMTIDVVEEDAD</sequence>
<dbReference type="AlphaFoldDB" id="A0A1G8T4N9"/>
<dbReference type="EMBL" id="FNFE01000001">
    <property type="protein sequence ID" value="SDJ35650.1"/>
    <property type="molecule type" value="Genomic_DNA"/>
</dbReference>
<dbReference type="InterPro" id="IPR008978">
    <property type="entry name" value="HSP20-like_chaperone"/>
</dbReference>
<dbReference type="PROSITE" id="PS01031">
    <property type="entry name" value="SHSP"/>
    <property type="match status" value="1"/>
</dbReference>
<dbReference type="CDD" id="cd06464">
    <property type="entry name" value="ACD_sHsps-like"/>
    <property type="match status" value="1"/>
</dbReference>
<dbReference type="SUPFAM" id="SSF49764">
    <property type="entry name" value="HSP20-like chaperones"/>
    <property type="match status" value="1"/>
</dbReference>
<evidence type="ECO:0000256" key="2">
    <source>
        <dbReference type="RuleBase" id="RU003616"/>
    </source>
</evidence>
<evidence type="ECO:0000313" key="5">
    <source>
        <dbReference type="Proteomes" id="UP000198882"/>
    </source>
</evidence>
<accession>A0A1G8T4N9</accession>
<dbReference type="Pfam" id="PF00011">
    <property type="entry name" value="HSP20"/>
    <property type="match status" value="1"/>
</dbReference>
<feature type="domain" description="SHSP" evidence="3">
    <location>
        <begin position="6"/>
        <end position="120"/>
    </location>
</feature>
<dbReference type="Proteomes" id="UP000198882">
    <property type="component" value="Unassembled WGS sequence"/>
</dbReference>
<proteinExistence type="inferred from homology"/>